<dbReference type="Proteomes" id="UP001220324">
    <property type="component" value="Unassembled WGS sequence"/>
</dbReference>
<evidence type="ECO:0000313" key="2">
    <source>
        <dbReference type="EMBL" id="KAJ5556614.1"/>
    </source>
</evidence>
<dbReference type="AlphaFoldDB" id="A0AAD6D5Z4"/>
<dbReference type="EMBL" id="JAQIZZ010000001">
    <property type="protein sequence ID" value="KAJ5556614.1"/>
    <property type="molecule type" value="Genomic_DNA"/>
</dbReference>
<protein>
    <submittedName>
        <fullName evidence="2">Uncharacterized protein</fullName>
    </submittedName>
</protein>
<keyword evidence="3" id="KW-1185">Reference proteome</keyword>
<evidence type="ECO:0000256" key="1">
    <source>
        <dbReference type="SAM" id="MobiDB-lite"/>
    </source>
</evidence>
<proteinExistence type="predicted"/>
<gene>
    <name evidence="2" type="ORF">N7494_000529</name>
</gene>
<comment type="caution">
    <text evidence="2">The sequence shown here is derived from an EMBL/GenBank/DDBJ whole genome shotgun (WGS) entry which is preliminary data.</text>
</comment>
<sequence>MDNSTRSFLAQALRDALASCGIDHDEGYIDSFIPQFDSYVLRTYRATARGNLEESRLRSSSSGHQTPLATSNRGRRPHRTMQARKKKYANQKGAVNGKRQSPKTATPKTVEPSKESGDIFTTFQTSDMNPAIVGSQDPISYSVDQEANHQLVEAYTTNYEKAHSSPVLQMQCSDYAVAEPSVALLVSTFPSYQSDSAYTTKAMASVLFECLRVNSAIARYKHQTNWSQTRIDPTKIRNYVDEIAEYDYEKAVQTIRKDTALTMGRGVQSRCNETIFWKIILKGAALVDQTTLPPAKGPADGFTMAEKAATKKFMAVAGYGLGAENQRQCRIFWKNLFQMREAGIDKVLYYRTKEFDSYCKGYPKTAEISLVDTIMSWETQYRPFIEQLETRVFRLEQGDLARLCDLECPHVMERLEVSKSSWNNAGNRWASIEEQESFEEKYLHALPAEALLESQNHQFLVSEFEQDKSLFVFLVPQGSMALSVCSIVPVCEGDFLGIFAGSVHFSEEFNVKSGICSPIDNLWLDYSHVTGALNQMMVSKPGAPANVRLHWEVIDDDLGTNHCISWRVSVRATRSIRPFYPLVRTASSQEQYNLHLSPDNAKRGFLEGCKDD</sequence>
<feature type="region of interest" description="Disordered" evidence="1">
    <location>
        <begin position="52"/>
        <end position="116"/>
    </location>
</feature>
<feature type="compositionally biased region" description="Polar residues" evidence="1">
    <location>
        <begin position="98"/>
        <end position="107"/>
    </location>
</feature>
<name>A0AAD6D5Z4_9EURO</name>
<feature type="compositionally biased region" description="Polar residues" evidence="1">
    <location>
        <begin position="63"/>
        <end position="72"/>
    </location>
</feature>
<organism evidence="2 3">
    <name type="scientific">Penicillium frequentans</name>
    <dbReference type="NCBI Taxonomy" id="3151616"/>
    <lineage>
        <taxon>Eukaryota</taxon>
        <taxon>Fungi</taxon>
        <taxon>Dikarya</taxon>
        <taxon>Ascomycota</taxon>
        <taxon>Pezizomycotina</taxon>
        <taxon>Eurotiomycetes</taxon>
        <taxon>Eurotiomycetidae</taxon>
        <taxon>Eurotiales</taxon>
        <taxon>Aspergillaceae</taxon>
        <taxon>Penicillium</taxon>
    </lineage>
</organism>
<feature type="compositionally biased region" description="Basic residues" evidence="1">
    <location>
        <begin position="73"/>
        <end position="89"/>
    </location>
</feature>
<reference evidence="2 3" key="1">
    <citation type="journal article" date="2023" name="IMA Fungus">
        <title>Comparative genomic study of the Penicillium genus elucidates a diverse pangenome and 15 lateral gene transfer events.</title>
        <authorList>
            <person name="Petersen C."/>
            <person name="Sorensen T."/>
            <person name="Nielsen M.R."/>
            <person name="Sondergaard T.E."/>
            <person name="Sorensen J.L."/>
            <person name="Fitzpatrick D.A."/>
            <person name="Frisvad J.C."/>
            <person name="Nielsen K.L."/>
        </authorList>
    </citation>
    <scope>NUCLEOTIDE SEQUENCE [LARGE SCALE GENOMIC DNA]</scope>
    <source>
        <strain evidence="2 3">IBT 35679</strain>
    </source>
</reference>
<accession>A0AAD6D5Z4</accession>
<evidence type="ECO:0000313" key="3">
    <source>
        <dbReference type="Proteomes" id="UP001220324"/>
    </source>
</evidence>